<dbReference type="SUPFAM" id="SSF50911">
    <property type="entry name" value="Mannose 6-phosphate receptor domain"/>
    <property type="match status" value="1"/>
</dbReference>
<dbReference type="AlphaFoldDB" id="A0A5M3N0X5"/>
<dbReference type="Proteomes" id="UP000053558">
    <property type="component" value="Unassembled WGS sequence"/>
</dbReference>
<dbReference type="InterPro" id="IPR045149">
    <property type="entry name" value="OS-9-like"/>
</dbReference>
<dbReference type="EMBL" id="JH711574">
    <property type="protein sequence ID" value="EIW85028.1"/>
    <property type="molecule type" value="Genomic_DNA"/>
</dbReference>
<reference evidence="12" key="1">
    <citation type="journal article" date="2012" name="Science">
        <title>The Paleozoic origin of enzymatic lignin decomposition reconstructed from 31 fungal genomes.</title>
        <authorList>
            <person name="Floudas D."/>
            <person name="Binder M."/>
            <person name="Riley R."/>
            <person name="Barry K."/>
            <person name="Blanchette R.A."/>
            <person name="Henrissat B."/>
            <person name="Martinez A.T."/>
            <person name="Otillar R."/>
            <person name="Spatafora J.W."/>
            <person name="Yadav J.S."/>
            <person name="Aerts A."/>
            <person name="Benoit I."/>
            <person name="Boyd A."/>
            <person name="Carlson A."/>
            <person name="Copeland A."/>
            <person name="Coutinho P.M."/>
            <person name="de Vries R.P."/>
            <person name="Ferreira P."/>
            <person name="Findley K."/>
            <person name="Foster B."/>
            <person name="Gaskell J."/>
            <person name="Glotzer D."/>
            <person name="Gorecki P."/>
            <person name="Heitman J."/>
            <person name="Hesse C."/>
            <person name="Hori C."/>
            <person name="Igarashi K."/>
            <person name="Jurgens J.A."/>
            <person name="Kallen N."/>
            <person name="Kersten P."/>
            <person name="Kohler A."/>
            <person name="Kuees U."/>
            <person name="Kumar T.K.A."/>
            <person name="Kuo A."/>
            <person name="LaButti K."/>
            <person name="Larrondo L.F."/>
            <person name="Lindquist E."/>
            <person name="Ling A."/>
            <person name="Lombard V."/>
            <person name="Lucas S."/>
            <person name="Lundell T."/>
            <person name="Martin R."/>
            <person name="McLaughlin D.J."/>
            <person name="Morgenstern I."/>
            <person name="Morin E."/>
            <person name="Murat C."/>
            <person name="Nagy L.G."/>
            <person name="Nolan M."/>
            <person name="Ohm R.A."/>
            <person name="Patyshakuliyeva A."/>
            <person name="Rokas A."/>
            <person name="Ruiz-Duenas F.J."/>
            <person name="Sabat G."/>
            <person name="Salamov A."/>
            <person name="Samejima M."/>
            <person name="Schmutz J."/>
            <person name="Slot J.C."/>
            <person name="St John F."/>
            <person name="Stenlid J."/>
            <person name="Sun H."/>
            <person name="Sun S."/>
            <person name="Syed K."/>
            <person name="Tsang A."/>
            <person name="Wiebenga A."/>
            <person name="Young D."/>
            <person name="Pisabarro A."/>
            <person name="Eastwood D.C."/>
            <person name="Martin F."/>
            <person name="Cullen D."/>
            <person name="Grigoriev I.V."/>
            <person name="Hibbett D.S."/>
        </authorList>
    </citation>
    <scope>NUCLEOTIDE SEQUENCE [LARGE SCALE GENOMIC DNA]</scope>
    <source>
        <strain evidence="12">RWD-64-598 SS2</strain>
    </source>
</reference>
<evidence type="ECO:0000256" key="3">
    <source>
        <dbReference type="ARBA" id="ARBA00018727"/>
    </source>
</evidence>
<evidence type="ECO:0000259" key="10">
    <source>
        <dbReference type="PROSITE" id="PS51914"/>
    </source>
</evidence>
<evidence type="ECO:0000256" key="5">
    <source>
        <dbReference type="ARBA" id="ARBA00022734"/>
    </source>
</evidence>
<dbReference type="PANTHER" id="PTHR15414:SF0">
    <property type="entry name" value="ENDOPLASMIC RETICULUM LECTIN 1"/>
    <property type="match status" value="1"/>
</dbReference>
<organism evidence="11 12">
    <name type="scientific">Coniophora puteana (strain RWD-64-598)</name>
    <name type="common">Brown rot fungus</name>
    <dbReference type="NCBI Taxonomy" id="741705"/>
    <lineage>
        <taxon>Eukaryota</taxon>
        <taxon>Fungi</taxon>
        <taxon>Dikarya</taxon>
        <taxon>Basidiomycota</taxon>
        <taxon>Agaricomycotina</taxon>
        <taxon>Agaricomycetes</taxon>
        <taxon>Agaricomycetidae</taxon>
        <taxon>Boletales</taxon>
        <taxon>Coniophorineae</taxon>
        <taxon>Coniophoraceae</taxon>
        <taxon>Coniophora</taxon>
    </lineage>
</organism>
<evidence type="ECO:0000256" key="9">
    <source>
        <dbReference type="SAM" id="SignalP"/>
    </source>
</evidence>
<dbReference type="InterPro" id="IPR009011">
    <property type="entry name" value="Man6P_isomerase_rcpt-bd_dom_sf"/>
</dbReference>
<keyword evidence="7" id="KW-1015">Disulfide bond</keyword>
<keyword evidence="4 9" id="KW-0732">Signal</keyword>
<dbReference type="KEGG" id="cput:CONPUDRAFT_47616"/>
<feature type="compositionally biased region" description="Acidic residues" evidence="8">
    <location>
        <begin position="467"/>
        <end position="479"/>
    </location>
</feature>
<gene>
    <name evidence="11" type="ORF">CONPUDRAFT_47616</name>
</gene>
<keyword evidence="12" id="KW-1185">Reference proteome</keyword>
<keyword evidence="5" id="KW-0430">Lectin</keyword>
<feature type="domain" description="MRH" evidence="10">
    <location>
        <begin position="160"/>
        <end position="300"/>
    </location>
</feature>
<evidence type="ECO:0000256" key="8">
    <source>
        <dbReference type="SAM" id="MobiDB-lite"/>
    </source>
</evidence>
<dbReference type="PROSITE" id="PS51914">
    <property type="entry name" value="MRH"/>
    <property type="match status" value="1"/>
</dbReference>
<proteinExistence type="inferred from homology"/>
<dbReference type="GO" id="GO:0005788">
    <property type="term" value="C:endoplasmic reticulum lumen"/>
    <property type="evidence" value="ECO:0007669"/>
    <property type="project" value="TreeGrafter"/>
</dbReference>
<keyword evidence="6" id="KW-0256">Endoplasmic reticulum</keyword>
<protein>
    <recommendedName>
        <fullName evidence="3">Protein OS-9 homolog</fullName>
    </recommendedName>
</protein>
<dbReference type="PANTHER" id="PTHR15414">
    <property type="entry name" value="OS-9-RELATED"/>
    <property type="match status" value="1"/>
</dbReference>
<evidence type="ECO:0000256" key="6">
    <source>
        <dbReference type="ARBA" id="ARBA00022824"/>
    </source>
</evidence>
<dbReference type="GeneID" id="19207216"/>
<dbReference type="OMA" id="EEAYIRC"/>
<evidence type="ECO:0000256" key="4">
    <source>
        <dbReference type="ARBA" id="ARBA00022729"/>
    </source>
</evidence>
<comment type="subcellular location">
    <subcellularLocation>
        <location evidence="1">Endoplasmic reticulum membrane</location>
        <topology evidence="1">Peripheral membrane protein</topology>
        <orientation evidence="1">Lumenal side</orientation>
    </subcellularLocation>
</comment>
<dbReference type="GO" id="GO:0005789">
    <property type="term" value="C:endoplasmic reticulum membrane"/>
    <property type="evidence" value="ECO:0007669"/>
    <property type="project" value="UniProtKB-SubCell"/>
</dbReference>
<evidence type="ECO:0000313" key="11">
    <source>
        <dbReference type="EMBL" id="EIW85028.1"/>
    </source>
</evidence>
<dbReference type="GO" id="GO:0030246">
    <property type="term" value="F:carbohydrate binding"/>
    <property type="evidence" value="ECO:0007669"/>
    <property type="project" value="UniProtKB-KW"/>
</dbReference>
<comment type="caution">
    <text evidence="11">The sequence shown here is derived from an EMBL/GenBank/DDBJ whole genome shotgun (WGS) entry which is preliminary data.</text>
</comment>
<dbReference type="InterPro" id="IPR044865">
    <property type="entry name" value="MRH_dom"/>
</dbReference>
<sequence>MYYHSLLPLALCTAYASPYVSARALYSGPEDLFAFPKHRVTFLNDLPVKNETAHRWLHQGLQGGEREFLGEHWQPDSWRPHTLFKKIAAGDAQHSDLQPEFDADDLSPFHLEHIKMGPNNSFLCLIPPGPEIVSPSPPPLQFDEHATLSHSWSLLQPLSGRCLYYRHMWFTYSYCHNQEIRQFRELPQAHPHLAGGGHEPREDPSWESFTLGRAPAAVQQIKDVAIAEQPINVKLAHGEGPTYLTQRYSDGTLCDKTGKPREVEVQFRCSPSLIDSIAYVREARTCSYVLEVQTPRLCDEPGFMSRTDSQDESLIQCREIVEKPYVAGSPSDSTHLEEASSSNAREVDFDHPHHMGRRKAMFPVPPPVASARDAGGNFKDSSLENVLQKAFQSLLANGELQSMMENQPRIVIEQGDNGDLIIEIVEEIPYDSFDENMDAPAVNEEELDLLTEVLRQAALKHQTEPTSGDEDDEENEDDDYFMRDEL</sequence>
<dbReference type="GO" id="GO:0030970">
    <property type="term" value="P:retrograde protein transport, ER to cytosol"/>
    <property type="evidence" value="ECO:0007669"/>
    <property type="project" value="TreeGrafter"/>
</dbReference>
<dbReference type="OrthoDB" id="448954at2759"/>
<evidence type="ECO:0000256" key="1">
    <source>
        <dbReference type="ARBA" id="ARBA00004367"/>
    </source>
</evidence>
<evidence type="ECO:0000313" key="12">
    <source>
        <dbReference type="Proteomes" id="UP000053558"/>
    </source>
</evidence>
<evidence type="ECO:0000256" key="2">
    <source>
        <dbReference type="ARBA" id="ARBA00009918"/>
    </source>
</evidence>
<feature type="signal peptide" evidence="9">
    <location>
        <begin position="1"/>
        <end position="22"/>
    </location>
</feature>
<dbReference type="Pfam" id="PF07915">
    <property type="entry name" value="PRKCSH"/>
    <property type="match status" value="1"/>
</dbReference>
<evidence type="ECO:0000256" key="7">
    <source>
        <dbReference type="ARBA" id="ARBA00023157"/>
    </source>
</evidence>
<dbReference type="GO" id="GO:0030968">
    <property type="term" value="P:endoplasmic reticulum unfolded protein response"/>
    <property type="evidence" value="ECO:0007669"/>
    <property type="project" value="InterPro"/>
</dbReference>
<accession>A0A5M3N0X5</accession>
<feature type="region of interest" description="Disordered" evidence="8">
    <location>
        <begin position="326"/>
        <end position="349"/>
    </location>
</feature>
<dbReference type="Gene3D" id="2.70.130.10">
    <property type="entry name" value="Mannose-6-phosphate receptor binding domain"/>
    <property type="match status" value="1"/>
</dbReference>
<name>A0A5M3N0X5_CONPW</name>
<dbReference type="RefSeq" id="XP_007764024.1">
    <property type="nucleotide sequence ID" value="XM_007765834.1"/>
</dbReference>
<feature type="region of interest" description="Disordered" evidence="8">
    <location>
        <begin position="457"/>
        <end position="486"/>
    </location>
</feature>
<comment type="similarity">
    <text evidence="2">Belongs to the OS-9 family.</text>
</comment>
<dbReference type="InterPro" id="IPR012913">
    <property type="entry name" value="OS9-like_dom"/>
</dbReference>
<feature type="chain" id="PRO_5024299798" description="Protein OS-9 homolog" evidence="9">
    <location>
        <begin position="23"/>
        <end position="486"/>
    </location>
</feature>